<reference evidence="7" key="2">
    <citation type="submission" date="2020-09" db="EMBL/GenBank/DDBJ databases">
        <authorList>
            <person name="Sun Q."/>
            <person name="Zhou Y."/>
        </authorList>
    </citation>
    <scope>NUCLEOTIDE SEQUENCE</scope>
    <source>
        <strain evidence="7">CGMCC 1.15367</strain>
    </source>
</reference>
<accession>A0A916ZXH8</accession>
<evidence type="ECO:0000313" key="8">
    <source>
        <dbReference type="Proteomes" id="UP000644699"/>
    </source>
</evidence>
<dbReference type="Pfam" id="PF02782">
    <property type="entry name" value="FGGY_C"/>
    <property type="match status" value="1"/>
</dbReference>
<evidence type="ECO:0000256" key="3">
    <source>
        <dbReference type="ARBA" id="ARBA00022777"/>
    </source>
</evidence>
<dbReference type="SUPFAM" id="SSF53067">
    <property type="entry name" value="Actin-like ATPase domain"/>
    <property type="match status" value="2"/>
</dbReference>
<evidence type="ECO:0000256" key="1">
    <source>
        <dbReference type="ARBA" id="ARBA00009156"/>
    </source>
</evidence>
<evidence type="ECO:0000259" key="5">
    <source>
        <dbReference type="Pfam" id="PF00370"/>
    </source>
</evidence>
<dbReference type="EMBL" id="BMIQ01000007">
    <property type="protein sequence ID" value="GGE17480.1"/>
    <property type="molecule type" value="Genomic_DNA"/>
</dbReference>
<dbReference type="InterPro" id="IPR018485">
    <property type="entry name" value="FGGY_C"/>
</dbReference>
<evidence type="ECO:0000313" key="7">
    <source>
        <dbReference type="EMBL" id="GGE17480.1"/>
    </source>
</evidence>
<evidence type="ECO:0000256" key="4">
    <source>
        <dbReference type="RuleBase" id="RU003733"/>
    </source>
</evidence>
<dbReference type="Gene3D" id="3.30.420.40">
    <property type="match status" value="2"/>
</dbReference>
<gene>
    <name evidence="7" type="ORF">GCM10011390_40740</name>
</gene>
<reference evidence="7" key="1">
    <citation type="journal article" date="2014" name="Int. J. Syst. Evol. Microbiol.">
        <title>Complete genome sequence of Corynebacterium casei LMG S-19264T (=DSM 44701T), isolated from a smear-ripened cheese.</title>
        <authorList>
            <consortium name="US DOE Joint Genome Institute (JGI-PGF)"/>
            <person name="Walter F."/>
            <person name="Albersmeier A."/>
            <person name="Kalinowski J."/>
            <person name="Ruckert C."/>
        </authorList>
    </citation>
    <scope>NUCLEOTIDE SEQUENCE</scope>
    <source>
        <strain evidence="7">CGMCC 1.15367</strain>
    </source>
</reference>
<keyword evidence="8" id="KW-1185">Reference proteome</keyword>
<dbReference type="InterPro" id="IPR018483">
    <property type="entry name" value="Carb_kinase_FGGY_CS"/>
</dbReference>
<proteinExistence type="inferred from homology"/>
<feature type="domain" description="Carbohydrate kinase FGGY C-terminal" evidence="6">
    <location>
        <begin position="259"/>
        <end position="445"/>
    </location>
</feature>
<dbReference type="GO" id="GO:0016773">
    <property type="term" value="F:phosphotransferase activity, alcohol group as acceptor"/>
    <property type="evidence" value="ECO:0007669"/>
    <property type="project" value="InterPro"/>
</dbReference>
<dbReference type="PIRSF" id="PIRSF000538">
    <property type="entry name" value="GlpK"/>
    <property type="match status" value="1"/>
</dbReference>
<dbReference type="GO" id="GO:0016301">
    <property type="term" value="F:kinase activity"/>
    <property type="evidence" value="ECO:0007669"/>
    <property type="project" value="UniProtKB-KW"/>
</dbReference>
<dbReference type="AlphaFoldDB" id="A0A916ZXH8"/>
<dbReference type="InterPro" id="IPR000577">
    <property type="entry name" value="Carb_kinase_FGGY"/>
</dbReference>
<organism evidence="7 8">
    <name type="scientific">Aureimonas endophytica</name>
    <dbReference type="NCBI Taxonomy" id="2027858"/>
    <lineage>
        <taxon>Bacteria</taxon>
        <taxon>Pseudomonadati</taxon>
        <taxon>Pseudomonadota</taxon>
        <taxon>Alphaproteobacteria</taxon>
        <taxon>Hyphomicrobiales</taxon>
        <taxon>Aurantimonadaceae</taxon>
        <taxon>Aureimonas</taxon>
    </lineage>
</organism>
<keyword evidence="3 4" id="KW-0418">Kinase</keyword>
<keyword evidence="2 4" id="KW-0808">Transferase</keyword>
<dbReference type="GO" id="GO:0005975">
    <property type="term" value="P:carbohydrate metabolic process"/>
    <property type="evidence" value="ECO:0007669"/>
    <property type="project" value="InterPro"/>
</dbReference>
<comment type="similarity">
    <text evidence="1 4">Belongs to the FGGY kinase family.</text>
</comment>
<name>A0A916ZXH8_9HYPH</name>
<evidence type="ECO:0000259" key="6">
    <source>
        <dbReference type="Pfam" id="PF02782"/>
    </source>
</evidence>
<dbReference type="InterPro" id="IPR050406">
    <property type="entry name" value="FGGY_Carb_Kinase"/>
</dbReference>
<protein>
    <submittedName>
        <fullName evidence="7">Xylulokinase</fullName>
    </submittedName>
</protein>
<evidence type="ECO:0000256" key="2">
    <source>
        <dbReference type="ARBA" id="ARBA00022679"/>
    </source>
</evidence>
<feature type="domain" description="Carbohydrate kinase FGGY N-terminal" evidence="5">
    <location>
        <begin position="7"/>
        <end position="248"/>
    </location>
</feature>
<sequence length="498" mass="52690">MGEDGTVVGVDSSTQSAKAVVFDRAGRTIAEGRAPIALASPQPGRAEQDPEDWWRANLAALRQATAASDPGRIEAVAISNQRETVAFLDEAGAATHPAIVWLDERAMGTYESFADRLGRDWLARTTGKPIDLIPVAYRLDWLRRHQPEVLDGAARIVDVHAFLTGRLTGRSAATWSSADPFGIFDIHRMDWSDPILEAVGLPRGKLPELVRPGTKVGTITPEAAEATGLPAGIPVFAGGGDGQCAGLGTNAFEPGTVFVNLGTATITGVYSPEPLVGRHWRTMTGPTGEGYFLEAIQKAGAFFVNWVVDTFAGGREDPAVFDRLEREAAALPIGAEGLTMTPHILGVMNPNWDPSARAALVGLSSSHTRAHLYRAALEAITAEIARGVTAMAAEGLAMERMRIIGGGARSTLWLGMIADATGLTVEKSTTVEASALGAGIVAAVGAGWYETHGAAARAMTRVEGRVDPRPDHAEAWARQCARQGSVYENTLAYRTAPS</sequence>
<comment type="caution">
    <text evidence="7">The sequence shown here is derived from an EMBL/GenBank/DDBJ whole genome shotgun (WGS) entry which is preliminary data.</text>
</comment>
<dbReference type="CDD" id="cd07779">
    <property type="entry name" value="ASKHA_NBD_FGGY_YgcE-like"/>
    <property type="match status" value="1"/>
</dbReference>
<dbReference type="Proteomes" id="UP000644699">
    <property type="component" value="Unassembled WGS sequence"/>
</dbReference>
<dbReference type="RefSeq" id="WP_188911719.1">
    <property type="nucleotide sequence ID" value="NZ_BMIQ01000007.1"/>
</dbReference>
<dbReference type="InterPro" id="IPR043129">
    <property type="entry name" value="ATPase_NBD"/>
</dbReference>
<dbReference type="PANTHER" id="PTHR43095">
    <property type="entry name" value="SUGAR KINASE"/>
    <property type="match status" value="1"/>
</dbReference>
<dbReference type="Pfam" id="PF00370">
    <property type="entry name" value="FGGY_N"/>
    <property type="match status" value="1"/>
</dbReference>
<dbReference type="InterPro" id="IPR018484">
    <property type="entry name" value="FGGY_N"/>
</dbReference>
<dbReference type="PROSITE" id="PS00445">
    <property type="entry name" value="FGGY_KINASES_2"/>
    <property type="match status" value="1"/>
</dbReference>
<dbReference type="PANTHER" id="PTHR43095:SF5">
    <property type="entry name" value="XYLULOSE KINASE"/>
    <property type="match status" value="1"/>
</dbReference>